<keyword evidence="3" id="KW-1185">Reference proteome</keyword>
<dbReference type="EMBL" id="JABMCI010000060">
    <property type="protein sequence ID" value="NUU17241.1"/>
    <property type="molecule type" value="Genomic_DNA"/>
</dbReference>
<feature type="domain" description="ScoMcrA-like N-terminal head" evidence="1">
    <location>
        <begin position="5"/>
        <end position="87"/>
    </location>
</feature>
<protein>
    <recommendedName>
        <fullName evidence="1">ScoMcrA-like N-terminal head domain-containing protein</fullName>
    </recommendedName>
</protein>
<dbReference type="AlphaFoldDB" id="A0A7Y6DW81"/>
<accession>A0A7Y6DW81</accession>
<dbReference type="Proteomes" id="UP000565724">
    <property type="component" value="Unassembled WGS sequence"/>
</dbReference>
<sequence length="136" mass="14219">MATFSAVTRQHILQAIAEYDSRGGDDFLGVYGFAPGGYPLLHEGRSYDSTAILGVAHRYATGRLASADEVGTGGSAVLRKRGFDVTEPPSVRRAPVAPVRRAPATRRATAAPERVAAICPTCAMVLPATGICDDCG</sequence>
<comment type="caution">
    <text evidence="2">The sequence shown here is derived from an EMBL/GenBank/DDBJ whole genome shotgun (WGS) entry which is preliminary data.</text>
</comment>
<evidence type="ECO:0000259" key="1">
    <source>
        <dbReference type="Pfam" id="PF26345"/>
    </source>
</evidence>
<proteinExistence type="predicted"/>
<dbReference type="InterPro" id="IPR058807">
    <property type="entry name" value="ScoMcrA_N"/>
</dbReference>
<dbReference type="Pfam" id="PF26345">
    <property type="entry name" value="ScoMcrA_N"/>
    <property type="match status" value="1"/>
</dbReference>
<organism evidence="2 3">
    <name type="scientific">Cellulomonas humilata</name>
    <dbReference type="NCBI Taxonomy" id="144055"/>
    <lineage>
        <taxon>Bacteria</taxon>
        <taxon>Bacillati</taxon>
        <taxon>Actinomycetota</taxon>
        <taxon>Actinomycetes</taxon>
        <taxon>Micrococcales</taxon>
        <taxon>Cellulomonadaceae</taxon>
        <taxon>Cellulomonas</taxon>
    </lineage>
</organism>
<evidence type="ECO:0000313" key="3">
    <source>
        <dbReference type="Proteomes" id="UP000565724"/>
    </source>
</evidence>
<dbReference type="RefSeq" id="WP_175347140.1">
    <property type="nucleotide sequence ID" value="NZ_JABMCI010000060.1"/>
</dbReference>
<reference evidence="2 3" key="1">
    <citation type="submission" date="2020-05" db="EMBL/GenBank/DDBJ databases">
        <title>Genome Sequencing of Type Strains.</title>
        <authorList>
            <person name="Lemaire J.F."/>
            <person name="Inderbitzin P."/>
            <person name="Gregorio O.A."/>
            <person name="Collins S.B."/>
            <person name="Wespe N."/>
            <person name="Knight-Connoni V."/>
        </authorList>
    </citation>
    <scope>NUCLEOTIDE SEQUENCE [LARGE SCALE GENOMIC DNA]</scope>
    <source>
        <strain evidence="2 3">ATCC 25174</strain>
    </source>
</reference>
<gene>
    <name evidence="2" type="ORF">HP550_08250</name>
</gene>
<name>A0A7Y6DW81_9CELL</name>
<evidence type="ECO:0000313" key="2">
    <source>
        <dbReference type="EMBL" id="NUU17241.1"/>
    </source>
</evidence>